<organism evidence="2 3">
    <name type="scientific">Streptohalobacillus salinus</name>
    <dbReference type="NCBI Taxonomy" id="621096"/>
    <lineage>
        <taxon>Bacteria</taxon>
        <taxon>Bacillati</taxon>
        <taxon>Bacillota</taxon>
        <taxon>Bacilli</taxon>
        <taxon>Bacillales</taxon>
        <taxon>Bacillaceae</taxon>
        <taxon>Streptohalobacillus</taxon>
    </lineage>
</organism>
<name>A0A2V3W4K0_9BACI</name>
<accession>A0A2V3W4K0</accession>
<comment type="caution">
    <text evidence="2">The sequence shown here is derived from an EMBL/GenBank/DDBJ whole genome shotgun (WGS) entry which is preliminary data.</text>
</comment>
<dbReference type="Proteomes" id="UP000247922">
    <property type="component" value="Unassembled WGS sequence"/>
</dbReference>
<gene>
    <name evidence="2" type="ORF">DES38_11713</name>
</gene>
<reference evidence="2 3" key="1">
    <citation type="submission" date="2018-05" db="EMBL/GenBank/DDBJ databases">
        <title>Genomic Encyclopedia of Type Strains, Phase IV (KMG-IV): sequencing the most valuable type-strain genomes for metagenomic binning, comparative biology and taxonomic classification.</title>
        <authorList>
            <person name="Goeker M."/>
        </authorList>
    </citation>
    <scope>NUCLEOTIDE SEQUENCE [LARGE SCALE GENOMIC DNA]</scope>
    <source>
        <strain evidence="2 3">DSM 22440</strain>
    </source>
</reference>
<dbReference type="AlphaFoldDB" id="A0A2V3W4K0"/>
<sequence length="274" mass="29406">MRTIIRLGMVLIVLGTLSLFIFGEPLTVFKDDAMVIESETISSPVSAIALDANAGSVVLEASADEDIHIFIGEDDASDLRVTLDDDHALTIRLNQTSVFGWPKFSLISKQTPLITLALPDNLYDAIDIRLDVGEITINDVRAQTLSARTHVGKLDLAAVETETASLNVDVGKIKVTGGTGAWHARASVGEIELSLLQFEADVDAEVNLGSIDMTLFEMPESYQVDLETDLGEVQAEGLPAADVDTTQQWQTQVGTDGPRLNASVDVGQVTIDAQ</sequence>
<dbReference type="RefSeq" id="WP_110252135.1">
    <property type="nucleotide sequence ID" value="NZ_QJJR01000017.1"/>
</dbReference>
<proteinExistence type="predicted"/>
<feature type="domain" description="DUF4097" evidence="1">
    <location>
        <begin position="131"/>
        <end position="247"/>
    </location>
</feature>
<evidence type="ECO:0000313" key="2">
    <source>
        <dbReference type="EMBL" id="PXW87175.1"/>
    </source>
</evidence>
<keyword evidence="3" id="KW-1185">Reference proteome</keyword>
<dbReference type="InterPro" id="IPR025164">
    <property type="entry name" value="Toastrack_DUF4097"/>
</dbReference>
<dbReference type="OrthoDB" id="2588856at2"/>
<protein>
    <submittedName>
        <fullName evidence="2">Putative adhesin</fullName>
    </submittedName>
</protein>
<evidence type="ECO:0000259" key="1">
    <source>
        <dbReference type="Pfam" id="PF13349"/>
    </source>
</evidence>
<dbReference type="EMBL" id="QJJR01000017">
    <property type="protein sequence ID" value="PXW87175.1"/>
    <property type="molecule type" value="Genomic_DNA"/>
</dbReference>
<dbReference type="Pfam" id="PF13349">
    <property type="entry name" value="DUF4097"/>
    <property type="match status" value="1"/>
</dbReference>
<evidence type="ECO:0000313" key="3">
    <source>
        <dbReference type="Proteomes" id="UP000247922"/>
    </source>
</evidence>